<feature type="region of interest" description="Disordered" evidence="1">
    <location>
        <begin position="55"/>
        <end position="92"/>
    </location>
</feature>
<proteinExistence type="predicted"/>
<name>A0ABZ0N911_CERBT</name>
<evidence type="ECO:0000256" key="1">
    <source>
        <dbReference type="SAM" id="MobiDB-lite"/>
    </source>
</evidence>
<keyword evidence="3" id="KW-1185">Reference proteome</keyword>
<dbReference type="RefSeq" id="XP_065458102.1">
    <property type="nucleotide sequence ID" value="XM_065602030.1"/>
</dbReference>
<protein>
    <submittedName>
        <fullName evidence="2">Uncharacterized protein</fullName>
    </submittedName>
</protein>
<evidence type="ECO:0000313" key="3">
    <source>
        <dbReference type="Proteomes" id="UP001302367"/>
    </source>
</evidence>
<accession>A0ABZ0N911</accession>
<dbReference type="GeneID" id="90643701"/>
<feature type="compositionally biased region" description="Low complexity" evidence="1">
    <location>
        <begin position="72"/>
        <end position="91"/>
    </location>
</feature>
<gene>
    <name evidence="2" type="ORF">RHO25_000601</name>
</gene>
<feature type="compositionally biased region" description="Polar residues" evidence="1">
    <location>
        <begin position="180"/>
        <end position="194"/>
    </location>
</feature>
<sequence>MTNTTFLQPVAFMPPAPARKVNGMRNTVIEDEFQVSVRRAPPQKLQARVQIVSPMSDDFPTPRAISSCTTVESSPNLSSSDSESDQSSLWSKRSSESYDELYDITESESEEVPIKLSTSVKRRVGKKDQKSRFPSIVIPSPGQWPTIEKLKSASALSPPLNINLSPSILAQLQSRNLRVPSTSSAPSLDGSLTSEELADSSCPSTPDISLAPEDENTWEPPVQLNPSSINLLQHITREAESQHHVDRHPEPLPAQRGRRR</sequence>
<dbReference type="EMBL" id="CP134184">
    <property type="protein sequence ID" value="WPA95996.1"/>
    <property type="molecule type" value="Genomic_DNA"/>
</dbReference>
<feature type="region of interest" description="Disordered" evidence="1">
    <location>
        <begin position="180"/>
        <end position="260"/>
    </location>
</feature>
<reference evidence="2 3" key="1">
    <citation type="submission" date="2023-09" db="EMBL/GenBank/DDBJ databases">
        <title>Complete-Gapless Cercospora beticola genome.</title>
        <authorList>
            <person name="Wyatt N.A."/>
            <person name="Spanner R.E."/>
            <person name="Bolton M.D."/>
        </authorList>
    </citation>
    <scope>NUCLEOTIDE SEQUENCE [LARGE SCALE GENOMIC DNA]</scope>
    <source>
        <strain evidence="2">Cb09-40</strain>
    </source>
</reference>
<feature type="compositionally biased region" description="Basic and acidic residues" evidence="1">
    <location>
        <begin position="235"/>
        <end position="250"/>
    </location>
</feature>
<evidence type="ECO:0000313" key="2">
    <source>
        <dbReference type="EMBL" id="WPA95996.1"/>
    </source>
</evidence>
<dbReference type="Proteomes" id="UP001302367">
    <property type="component" value="Chromosome 1"/>
</dbReference>
<organism evidence="2 3">
    <name type="scientific">Cercospora beticola</name>
    <name type="common">Sugarbeet leaf spot fungus</name>
    <dbReference type="NCBI Taxonomy" id="122368"/>
    <lineage>
        <taxon>Eukaryota</taxon>
        <taxon>Fungi</taxon>
        <taxon>Dikarya</taxon>
        <taxon>Ascomycota</taxon>
        <taxon>Pezizomycotina</taxon>
        <taxon>Dothideomycetes</taxon>
        <taxon>Dothideomycetidae</taxon>
        <taxon>Mycosphaerellales</taxon>
        <taxon>Mycosphaerellaceae</taxon>
        <taxon>Cercospora</taxon>
    </lineage>
</organism>
<feature type="compositionally biased region" description="Polar residues" evidence="1">
    <location>
        <begin position="224"/>
        <end position="233"/>
    </location>
</feature>